<name>A0ABT7PLH5_9BACT</name>
<keyword evidence="1" id="KW-1133">Transmembrane helix</keyword>
<keyword evidence="1" id="KW-0472">Membrane</keyword>
<comment type="caution">
    <text evidence="2">The sequence shown here is derived from an EMBL/GenBank/DDBJ whole genome shotgun (WGS) entry which is preliminary data.</text>
</comment>
<feature type="transmembrane region" description="Helical" evidence="1">
    <location>
        <begin position="26"/>
        <end position="50"/>
    </location>
</feature>
<evidence type="ECO:0000313" key="2">
    <source>
        <dbReference type="EMBL" id="MDM4017347.1"/>
    </source>
</evidence>
<sequence length="552" mass="61585">MQSLRQLRTSAVCKHRVCARHGFRQCLFYSVVVLVTFVSITGLGAGRLWAAGGTLTLNLVDETTDEPVISRVECFRVQPGKRDKPMPIRQTVDAGMGVVVDRSVLMELPDGAYRLQIIRGPEYRVVGASFSLEKTSLDEKTVALPRMIEMKREGWMSGDCCVVPSSNSLPLRMASEDLHVVAVLEGVPAKPIPHRDSDEPIEHTPTWIRSDVVSAEGLIFYGVDDAFRSEIAAAKSSTEMLVAASRSELAGQLKVGVENPFAWELPVWLASQKLDGLFVMGDWLRLDKTIYQVRDGRGEQAFSLREPTQVGRYAEQIYRHLLDAGIDIVPLAGGGDDSAGTPVGYNRLYVTSHHEATNETGVSRPVLPTSSRQWWDGVWQGRSVATNGPLLRPLVAGTLPGHVFEGRTGEVLQLHPELNLTVRDPVDYLEVIYNNQVHYSARLDEFAEAGGRIPPIEAKQSGWVIMRVLTLHEGHYRAAMTAPWWIEFDGERRVSQASVEFFRAWLSAYEKRLAQTQPEAIDREAPFVRAARRFWTRRAEQSKRWTGSAVAK</sequence>
<evidence type="ECO:0000313" key="3">
    <source>
        <dbReference type="Proteomes" id="UP001239462"/>
    </source>
</evidence>
<dbReference type="EMBL" id="JASZZN010000013">
    <property type="protein sequence ID" value="MDM4017347.1"/>
    <property type="molecule type" value="Genomic_DNA"/>
</dbReference>
<evidence type="ECO:0000256" key="1">
    <source>
        <dbReference type="SAM" id="Phobius"/>
    </source>
</evidence>
<dbReference type="RefSeq" id="WP_289164805.1">
    <property type="nucleotide sequence ID" value="NZ_JASZZN010000013.1"/>
</dbReference>
<protein>
    <submittedName>
        <fullName evidence="2">Uncharacterized protein</fullName>
    </submittedName>
</protein>
<organism evidence="2 3">
    <name type="scientific">Roseiconus lacunae</name>
    <dbReference type="NCBI Taxonomy" id="2605694"/>
    <lineage>
        <taxon>Bacteria</taxon>
        <taxon>Pseudomonadati</taxon>
        <taxon>Planctomycetota</taxon>
        <taxon>Planctomycetia</taxon>
        <taxon>Pirellulales</taxon>
        <taxon>Pirellulaceae</taxon>
        <taxon>Roseiconus</taxon>
    </lineage>
</organism>
<accession>A0ABT7PLH5</accession>
<gene>
    <name evidence="2" type="ORF">QTN89_18005</name>
</gene>
<reference evidence="2 3" key="1">
    <citation type="submission" date="2023-06" db="EMBL/GenBank/DDBJ databases">
        <title>Roseiconus lacunae JC819 isolated from Gulf of Mannar region, Tamil Nadu.</title>
        <authorList>
            <person name="Pk S."/>
            <person name="Ch S."/>
            <person name="Ch V.R."/>
        </authorList>
    </citation>
    <scope>NUCLEOTIDE SEQUENCE [LARGE SCALE GENOMIC DNA]</scope>
    <source>
        <strain evidence="2 3">JC819</strain>
    </source>
</reference>
<keyword evidence="3" id="KW-1185">Reference proteome</keyword>
<dbReference type="Proteomes" id="UP001239462">
    <property type="component" value="Unassembled WGS sequence"/>
</dbReference>
<proteinExistence type="predicted"/>
<keyword evidence="1" id="KW-0812">Transmembrane</keyword>